<evidence type="ECO:0000313" key="4">
    <source>
        <dbReference type="Proteomes" id="UP000887013"/>
    </source>
</evidence>
<evidence type="ECO:0000256" key="2">
    <source>
        <dbReference type="SAM" id="SignalP"/>
    </source>
</evidence>
<name>A0A8X6INQ5_NEPPI</name>
<reference evidence="3" key="1">
    <citation type="submission" date="2020-08" db="EMBL/GenBank/DDBJ databases">
        <title>Multicomponent nature underlies the extraordinary mechanical properties of spider dragline silk.</title>
        <authorList>
            <person name="Kono N."/>
            <person name="Nakamura H."/>
            <person name="Mori M."/>
            <person name="Yoshida Y."/>
            <person name="Ohtoshi R."/>
            <person name="Malay A.D."/>
            <person name="Moran D.A.P."/>
            <person name="Tomita M."/>
            <person name="Numata K."/>
            <person name="Arakawa K."/>
        </authorList>
    </citation>
    <scope>NUCLEOTIDE SEQUENCE</scope>
</reference>
<protein>
    <submittedName>
        <fullName evidence="3">Transmembrane protein 130</fullName>
    </submittedName>
</protein>
<dbReference type="PANTHER" id="PTHR11861">
    <property type="entry name" value="MELANOCYTE PROTEIN PMEL 17-RELATED"/>
    <property type="match status" value="1"/>
</dbReference>
<keyword evidence="1" id="KW-0472">Membrane</keyword>
<evidence type="ECO:0000256" key="1">
    <source>
        <dbReference type="SAM" id="Phobius"/>
    </source>
</evidence>
<evidence type="ECO:0000313" key="3">
    <source>
        <dbReference type="EMBL" id="GFS53476.1"/>
    </source>
</evidence>
<gene>
    <name evidence="3" type="primary">X975_12300</name>
    <name evidence="3" type="ORF">NPIL_44531</name>
</gene>
<feature type="signal peptide" evidence="2">
    <location>
        <begin position="1"/>
        <end position="24"/>
    </location>
</feature>
<accession>A0A8X6INQ5</accession>
<organism evidence="3 4">
    <name type="scientific">Nephila pilipes</name>
    <name type="common">Giant wood spider</name>
    <name type="synonym">Nephila maculata</name>
    <dbReference type="NCBI Taxonomy" id="299642"/>
    <lineage>
        <taxon>Eukaryota</taxon>
        <taxon>Metazoa</taxon>
        <taxon>Ecdysozoa</taxon>
        <taxon>Arthropoda</taxon>
        <taxon>Chelicerata</taxon>
        <taxon>Arachnida</taxon>
        <taxon>Araneae</taxon>
        <taxon>Araneomorphae</taxon>
        <taxon>Entelegynae</taxon>
        <taxon>Araneoidea</taxon>
        <taxon>Nephilidae</taxon>
        <taxon>Nephila</taxon>
    </lineage>
</organism>
<keyword evidence="2" id="KW-0732">Signal</keyword>
<comment type="caution">
    <text evidence="3">The sequence shown here is derived from an EMBL/GenBank/DDBJ whole genome shotgun (WGS) entry which is preliminary data.</text>
</comment>
<feature type="chain" id="PRO_5036490332" evidence="2">
    <location>
        <begin position="25"/>
        <end position="406"/>
    </location>
</feature>
<keyword evidence="4" id="KW-1185">Reference proteome</keyword>
<keyword evidence="1" id="KW-1133">Transmembrane helix</keyword>
<sequence>MTSLRNFNIIALLIIAVEISKVLSSPTLLVTNNGPTILDSSVTFFAVLKNYSPTHELTYVFDDDIQKTEYVTKSCNVSMNRSVTSNLYEAGFYTMKVSVITKNIIFKDIVAANSSRFELKRDLIGAIHVYRNNNLSVDMDEVGVGENVSIVVDLIDNNKYLEKAAVDYSWSIDFEKQQTLDNTLIYNFTDAGVKNIKAFVTAVFPNNDLKYGFFERTITAKVPVNSVNVSGNPFLYHGDTLNLNVTCNGTPPFIYCYEVLKKNASTGNFSCTHMSTFTTCRMEIIKYFQNDGTYQIGIYISNNVQEVKRIIEVMVYSVSIKPTLSTIIIPIVCSLLTLVIIAIGISYYVQHRNQLAVEVANFDFQDDSNSYTERTFFENIFDSFSCRSCTCSRMSCDNQGEVEPLM</sequence>
<dbReference type="EMBL" id="BMAW01046075">
    <property type="protein sequence ID" value="GFS53476.1"/>
    <property type="molecule type" value="Genomic_DNA"/>
</dbReference>
<dbReference type="OrthoDB" id="6500045at2759"/>
<dbReference type="InterPro" id="IPR045219">
    <property type="entry name" value="PKAT"/>
</dbReference>
<dbReference type="AlphaFoldDB" id="A0A8X6INQ5"/>
<dbReference type="PANTHER" id="PTHR11861:SF8">
    <property type="entry name" value="PKD DOMAIN-CONTAINING PROTEIN"/>
    <property type="match status" value="1"/>
</dbReference>
<dbReference type="GO" id="GO:0005886">
    <property type="term" value="C:plasma membrane"/>
    <property type="evidence" value="ECO:0007669"/>
    <property type="project" value="TreeGrafter"/>
</dbReference>
<feature type="transmembrane region" description="Helical" evidence="1">
    <location>
        <begin position="327"/>
        <end position="349"/>
    </location>
</feature>
<proteinExistence type="predicted"/>
<keyword evidence="1 3" id="KW-0812">Transmembrane</keyword>
<dbReference type="Proteomes" id="UP000887013">
    <property type="component" value="Unassembled WGS sequence"/>
</dbReference>